<keyword evidence="8" id="KW-1185">Reference proteome</keyword>
<organism evidence="7 8">
    <name type="scientific">Streptomyces subrutilus</name>
    <dbReference type="NCBI Taxonomy" id="36818"/>
    <lineage>
        <taxon>Bacteria</taxon>
        <taxon>Bacillati</taxon>
        <taxon>Actinomycetota</taxon>
        <taxon>Actinomycetes</taxon>
        <taxon>Kitasatosporales</taxon>
        <taxon>Streptomycetaceae</taxon>
        <taxon>Streptomyces</taxon>
    </lineage>
</organism>
<keyword evidence="3 7" id="KW-0378">Hydrolase</keyword>
<comment type="similarity">
    <text evidence="1">Belongs to the peptidase S33 family.</text>
</comment>
<protein>
    <submittedName>
        <fullName evidence="6 7">Epoxide hydrolase</fullName>
    </submittedName>
</protein>
<dbReference type="OrthoDB" id="4654311at2"/>
<dbReference type="EMBL" id="BMVX01000024">
    <property type="protein sequence ID" value="GGZ86292.1"/>
    <property type="molecule type" value="Genomic_DNA"/>
</dbReference>
<dbReference type="RefSeq" id="WP_150516167.1">
    <property type="nucleotide sequence ID" value="NZ_BMVX01000024.1"/>
</dbReference>
<dbReference type="Proteomes" id="UP000326831">
    <property type="component" value="Chromosome"/>
</dbReference>
<evidence type="ECO:0000313" key="7">
    <source>
        <dbReference type="EMBL" id="QEU77063.1"/>
    </source>
</evidence>
<dbReference type="SUPFAM" id="SSF53474">
    <property type="entry name" value="alpha/beta-Hydrolases"/>
    <property type="match status" value="1"/>
</dbReference>
<dbReference type="Gene3D" id="3.40.50.1820">
    <property type="entry name" value="alpha/beta hydrolase"/>
    <property type="match status" value="1"/>
</dbReference>
<accession>A0A5P2UCR7</accession>
<dbReference type="KEGG" id="ssub:CP968_00925"/>
<sequence length="391" mass="43648">MSDRGAGLHAFRLDVPQRELDDLGERLARVRWPDELPGVGWAYGIPLERMRSLVEYWRDGYDWRAAEARLNSWPQFTTTVDGARVHFAHLRSPEPDATPLLMTHGWPGSIVEFQEVADLLTDPRAHGGDPADAFHLVLPGIPGFGLSGPTAETGWEFKRVARAFGTLMERLGYRSYGVQGGDWGAAISRELGRLKPDRVLGVHLNLLPGAGATREPDPAELAALDPAERARTLASWERQRTWTRDRQGYADIQATRPQTLAYGLNDSPVGLLAWIAEKFAEWADPGCPVDRDRTLTNVMLYWLTGTAGSAARIYYERAHADYAGQPPEESRTPTALADFPHDNFIPLRHVAARTDHIVRWTTFDRGGHFPAMEVPDLLVGDVRAFFRTLRG</sequence>
<dbReference type="Pfam" id="PF06441">
    <property type="entry name" value="EHN"/>
    <property type="match status" value="1"/>
</dbReference>
<feature type="active site" description="Proton donor" evidence="4">
    <location>
        <position position="314"/>
    </location>
</feature>
<dbReference type="PRINTS" id="PR00412">
    <property type="entry name" value="EPOXHYDRLASE"/>
</dbReference>
<evidence type="ECO:0000313" key="6">
    <source>
        <dbReference type="EMBL" id="GGZ86292.1"/>
    </source>
</evidence>
<evidence type="ECO:0000256" key="4">
    <source>
        <dbReference type="PIRSR" id="PIRSR001112-1"/>
    </source>
</evidence>
<evidence type="ECO:0000256" key="1">
    <source>
        <dbReference type="ARBA" id="ARBA00010088"/>
    </source>
</evidence>
<keyword evidence="2" id="KW-0058">Aromatic hydrocarbons catabolism</keyword>
<gene>
    <name evidence="7" type="ORF">CP968_00925</name>
    <name evidence="6" type="ORF">GCM10010371_52690</name>
</gene>
<evidence type="ECO:0000256" key="2">
    <source>
        <dbReference type="ARBA" id="ARBA00022797"/>
    </source>
</evidence>
<proteinExistence type="inferred from homology"/>
<dbReference type="PIRSF" id="PIRSF001112">
    <property type="entry name" value="Epoxide_hydrolase"/>
    <property type="match status" value="1"/>
</dbReference>
<feature type="active site" description="Proton acceptor" evidence="4">
    <location>
        <position position="368"/>
    </location>
</feature>
<reference evidence="6" key="1">
    <citation type="journal article" date="2014" name="Int. J. Syst. Evol. Microbiol.">
        <title>Complete genome sequence of Corynebacterium casei LMG S-19264T (=DSM 44701T), isolated from a smear-ripened cheese.</title>
        <authorList>
            <consortium name="US DOE Joint Genome Institute (JGI-PGF)"/>
            <person name="Walter F."/>
            <person name="Albersmeier A."/>
            <person name="Kalinowski J."/>
            <person name="Ruckert C."/>
        </authorList>
    </citation>
    <scope>NUCLEOTIDE SEQUENCE</scope>
    <source>
        <strain evidence="6">JCM 4834</strain>
    </source>
</reference>
<evidence type="ECO:0000313" key="8">
    <source>
        <dbReference type="Proteomes" id="UP000326831"/>
    </source>
</evidence>
<dbReference type="InterPro" id="IPR016292">
    <property type="entry name" value="Epoxide_hydrolase"/>
</dbReference>
<dbReference type="InterPro" id="IPR000639">
    <property type="entry name" value="Epox_hydrolase-like"/>
</dbReference>
<dbReference type="InterPro" id="IPR029058">
    <property type="entry name" value="AB_hydrolase_fold"/>
</dbReference>
<feature type="domain" description="Epoxide hydrolase N-terminal" evidence="5">
    <location>
        <begin position="9"/>
        <end position="113"/>
    </location>
</feature>
<dbReference type="PANTHER" id="PTHR21661">
    <property type="entry name" value="EPOXIDE HYDROLASE 1-RELATED"/>
    <property type="match status" value="1"/>
</dbReference>
<dbReference type="PANTHER" id="PTHR21661:SF35">
    <property type="entry name" value="EPOXIDE HYDROLASE"/>
    <property type="match status" value="1"/>
</dbReference>
<reference evidence="7 8" key="2">
    <citation type="submission" date="2017-09" db="EMBL/GenBank/DDBJ databases">
        <authorList>
            <person name="Lee N."/>
            <person name="Cho B.-K."/>
        </authorList>
    </citation>
    <scope>NUCLEOTIDE SEQUENCE [LARGE SCALE GENOMIC DNA]</scope>
    <source>
        <strain evidence="7 8">ATCC 27467</strain>
    </source>
</reference>
<dbReference type="EMBL" id="CP023701">
    <property type="protein sequence ID" value="QEU77063.1"/>
    <property type="molecule type" value="Genomic_DNA"/>
</dbReference>
<evidence type="ECO:0000259" key="5">
    <source>
        <dbReference type="Pfam" id="PF06441"/>
    </source>
</evidence>
<dbReference type="Proteomes" id="UP000634660">
    <property type="component" value="Unassembled WGS sequence"/>
</dbReference>
<dbReference type="GO" id="GO:0097176">
    <property type="term" value="P:epoxide metabolic process"/>
    <property type="evidence" value="ECO:0007669"/>
    <property type="project" value="TreeGrafter"/>
</dbReference>
<dbReference type="GO" id="GO:0004301">
    <property type="term" value="F:epoxide hydrolase activity"/>
    <property type="evidence" value="ECO:0007669"/>
    <property type="project" value="TreeGrafter"/>
</dbReference>
<reference evidence="6" key="3">
    <citation type="submission" date="2020-09" db="EMBL/GenBank/DDBJ databases">
        <authorList>
            <person name="Sun Q."/>
            <person name="Ohkuma M."/>
        </authorList>
    </citation>
    <scope>NUCLEOTIDE SEQUENCE</scope>
    <source>
        <strain evidence="6">JCM 4834</strain>
    </source>
</reference>
<feature type="active site" description="Nucleophile" evidence="4">
    <location>
        <position position="182"/>
    </location>
</feature>
<evidence type="ECO:0000256" key="3">
    <source>
        <dbReference type="ARBA" id="ARBA00022801"/>
    </source>
</evidence>
<name>A0A5P2UCR7_9ACTN</name>
<dbReference type="InterPro" id="IPR010497">
    <property type="entry name" value="Epoxide_hydro_N"/>
</dbReference>
<dbReference type="AlphaFoldDB" id="A0A5P2UCR7"/>